<dbReference type="Proteomes" id="UP000292447">
    <property type="component" value="Chromosome II"/>
</dbReference>
<dbReference type="InterPro" id="IPR036273">
    <property type="entry name" value="CRAL/TRIO_N_dom_sf"/>
</dbReference>
<keyword evidence="10 16" id="KW-0492">Microsome</keyword>
<dbReference type="STRING" id="2163413.A0A4P6XIR8"/>
<gene>
    <name evidence="18" type="primary">MPUL0B03560</name>
    <name evidence="18" type="ORF">METSCH_B03560</name>
</gene>
<dbReference type="InterPro" id="IPR036865">
    <property type="entry name" value="CRAL-TRIO_dom_sf"/>
</dbReference>
<dbReference type="InterPro" id="IPR042938">
    <property type="entry name" value="Sfh5"/>
</dbReference>
<dbReference type="CDD" id="cd00170">
    <property type="entry name" value="SEC14"/>
    <property type="match status" value="1"/>
</dbReference>
<evidence type="ECO:0000256" key="7">
    <source>
        <dbReference type="ARBA" id="ARBA00022617"/>
    </source>
</evidence>
<evidence type="ECO:0000256" key="9">
    <source>
        <dbReference type="ARBA" id="ARBA00022824"/>
    </source>
</evidence>
<evidence type="ECO:0000256" key="13">
    <source>
        <dbReference type="ARBA" id="ARBA00023136"/>
    </source>
</evidence>
<comment type="catalytic activity">
    <reaction evidence="14">
        <text>a 1,2-diacyl-sn-glycero-3-phospho-(1D-myo-inositol)(in) = a 1,2-diacyl-sn-glycero-3-phospho-(1D-myo-inositol)(out)</text>
        <dbReference type="Rhea" id="RHEA:38691"/>
        <dbReference type="ChEBI" id="CHEBI:57880"/>
    </reaction>
    <physiologicalReaction direction="left-to-right" evidence="14">
        <dbReference type="Rhea" id="RHEA:38692"/>
    </physiologicalReaction>
</comment>
<keyword evidence="5 16" id="KW-0813">Transport</keyword>
<keyword evidence="13 16" id="KW-0472">Membrane</keyword>
<dbReference type="GO" id="GO:0008526">
    <property type="term" value="F:phosphatidylinositol transfer activity"/>
    <property type="evidence" value="ECO:0007669"/>
    <property type="project" value="UniProtKB-UniRule"/>
</dbReference>
<dbReference type="GO" id="GO:0032541">
    <property type="term" value="C:cortical endoplasmic reticulum"/>
    <property type="evidence" value="ECO:0007669"/>
    <property type="project" value="TreeGrafter"/>
</dbReference>
<evidence type="ECO:0000256" key="11">
    <source>
        <dbReference type="ARBA" id="ARBA00023004"/>
    </source>
</evidence>
<evidence type="ECO:0000256" key="12">
    <source>
        <dbReference type="ARBA" id="ARBA00023055"/>
    </source>
</evidence>
<dbReference type="SMART" id="SM01100">
    <property type="entry name" value="CRAL_TRIO_N"/>
    <property type="match status" value="1"/>
</dbReference>
<evidence type="ECO:0000256" key="5">
    <source>
        <dbReference type="ARBA" id="ARBA00022448"/>
    </source>
</evidence>
<evidence type="ECO:0000256" key="2">
    <source>
        <dbReference type="ARBA" id="ARBA00004406"/>
    </source>
</evidence>
<evidence type="ECO:0000256" key="1">
    <source>
        <dbReference type="ARBA" id="ARBA00001970"/>
    </source>
</evidence>
<dbReference type="EMBL" id="CP034457">
    <property type="protein sequence ID" value="QBM87157.1"/>
    <property type="molecule type" value="Genomic_DNA"/>
</dbReference>
<evidence type="ECO:0000313" key="18">
    <source>
        <dbReference type="EMBL" id="QBM87157.1"/>
    </source>
</evidence>
<dbReference type="GO" id="GO:0005789">
    <property type="term" value="C:endoplasmic reticulum membrane"/>
    <property type="evidence" value="ECO:0007669"/>
    <property type="project" value="UniProtKB-SubCell"/>
</dbReference>
<keyword evidence="9 16" id="KW-0256">Endoplasmic reticulum</keyword>
<comment type="subcellular location">
    <subcellularLocation>
        <location evidence="16">Cytoplasm</location>
    </subcellularLocation>
    <subcellularLocation>
        <location evidence="2 16">Endoplasmic reticulum membrane</location>
        <topology evidence="2 16">Peripheral membrane protein</topology>
    </subcellularLocation>
    <subcellularLocation>
        <location evidence="16">Microsome membrane</location>
        <topology evidence="16">Peripheral membrane protein</topology>
    </subcellularLocation>
</comment>
<accession>A0A4P6XIR8</accession>
<evidence type="ECO:0000256" key="15">
    <source>
        <dbReference type="ARBA" id="ARBA00024180"/>
    </source>
</evidence>
<evidence type="ECO:0000256" key="14">
    <source>
        <dbReference type="ARBA" id="ARBA00024146"/>
    </source>
</evidence>
<dbReference type="GO" id="GO:0005886">
    <property type="term" value="C:plasma membrane"/>
    <property type="evidence" value="ECO:0007669"/>
    <property type="project" value="TreeGrafter"/>
</dbReference>
<dbReference type="PANTHER" id="PTHR47669">
    <property type="entry name" value="PHOSPHATIDYLINOSITOL TRANSFER PROTEIN SFH5"/>
    <property type="match status" value="1"/>
</dbReference>
<evidence type="ECO:0000259" key="17">
    <source>
        <dbReference type="PROSITE" id="PS50191"/>
    </source>
</evidence>
<keyword evidence="19" id="KW-1185">Reference proteome</keyword>
<feature type="domain" description="CRAL-TRIO" evidence="17">
    <location>
        <begin position="165"/>
        <end position="289"/>
    </location>
</feature>
<sequence>MTLVSSQELTVEQTTKLQELIDAVPKILARTENPEYDEIYGYRIGSEGDEHVDVAVRNEILLKFLIATEYDVAAAQEKLVKTLNWRHKFQVLSAAYYEKFDAGLEKMGVITDYKSNVDNFRVVTWNLYANLKNPKKLFAKYGVGVTEDGSAAPQAEDKALPGTMFLRWRVGLMERSLSLLDFTNKDNCKAAQVHDYYNVSMFRMDPGMKAATNEIIKVFGDNYPELLSKKYFINVPLLMGWMFTFFKATGLMGAATLKKFEMQNHGDLSSSFGKDNLPKEYNGGNANENVPDIFALAVADSEISVPEYGSILLKKLKGKTGAPENQGTTGTTRVTDVAEEITAST</sequence>
<reference evidence="19" key="1">
    <citation type="submission" date="2019-03" db="EMBL/GenBank/DDBJ databases">
        <title>Snf2 controls pulcherriminic acid biosynthesis and connects pigmentation and antifungal activity of the yeast Metschnikowia pulcherrima.</title>
        <authorList>
            <person name="Gore-Lloyd D."/>
            <person name="Sumann I."/>
            <person name="Brachmann A.O."/>
            <person name="Schneeberger K."/>
            <person name="Ortiz-Merino R.A."/>
            <person name="Moreno-Beltran M."/>
            <person name="Schlaefli M."/>
            <person name="Kirner P."/>
            <person name="Santos Kron A."/>
            <person name="Wolfe K.H."/>
            <person name="Piel J."/>
            <person name="Ahrens C.H."/>
            <person name="Henk D."/>
            <person name="Freimoser F.M."/>
        </authorList>
    </citation>
    <scope>NUCLEOTIDE SEQUENCE [LARGE SCALE GENOMIC DNA]</scope>
    <source>
        <strain evidence="19">APC 1.2</strain>
    </source>
</reference>
<protein>
    <recommendedName>
        <fullName evidence="4 16">Phosphatidylinositol transfer protein SFH5</fullName>
        <shortName evidence="16">PITP SFH5</shortName>
    </recommendedName>
</protein>
<evidence type="ECO:0000256" key="3">
    <source>
        <dbReference type="ARBA" id="ARBA00006667"/>
    </source>
</evidence>
<keyword evidence="7" id="KW-0349">Heme</keyword>
<evidence type="ECO:0000256" key="8">
    <source>
        <dbReference type="ARBA" id="ARBA00022723"/>
    </source>
</evidence>
<dbReference type="AlphaFoldDB" id="A0A4P6XIR8"/>
<dbReference type="GO" id="GO:0017157">
    <property type="term" value="P:regulation of exocytosis"/>
    <property type="evidence" value="ECO:0007669"/>
    <property type="project" value="TreeGrafter"/>
</dbReference>
<dbReference type="PROSITE" id="PS50191">
    <property type="entry name" value="CRAL_TRIO"/>
    <property type="match status" value="1"/>
</dbReference>
<dbReference type="GO" id="GO:0005829">
    <property type="term" value="C:cytosol"/>
    <property type="evidence" value="ECO:0007669"/>
    <property type="project" value="TreeGrafter"/>
</dbReference>
<evidence type="ECO:0000256" key="6">
    <source>
        <dbReference type="ARBA" id="ARBA00022490"/>
    </source>
</evidence>
<dbReference type="SMART" id="SM00516">
    <property type="entry name" value="SEC14"/>
    <property type="match status" value="1"/>
</dbReference>
<evidence type="ECO:0000256" key="4">
    <source>
        <dbReference type="ARBA" id="ARBA00018320"/>
    </source>
</evidence>
<keyword evidence="11" id="KW-0408">Iron</keyword>
<keyword evidence="6 16" id="KW-0963">Cytoplasm</keyword>
<keyword evidence="8" id="KW-0479">Metal-binding</keyword>
<organism evidence="18 19">
    <name type="scientific">Metschnikowia aff. pulcherrima</name>
    <dbReference type="NCBI Taxonomy" id="2163413"/>
    <lineage>
        <taxon>Eukaryota</taxon>
        <taxon>Fungi</taxon>
        <taxon>Dikarya</taxon>
        <taxon>Ascomycota</taxon>
        <taxon>Saccharomycotina</taxon>
        <taxon>Pichiomycetes</taxon>
        <taxon>Metschnikowiaceae</taxon>
        <taxon>Metschnikowia</taxon>
    </lineage>
</organism>
<dbReference type="SUPFAM" id="SSF46938">
    <property type="entry name" value="CRAL/TRIO N-terminal domain"/>
    <property type="match status" value="1"/>
</dbReference>
<name>A0A4P6XIR8_9ASCO</name>
<comment type="similarity">
    <text evidence="3 16">Belongs to the SFH5 family.</text>
</comment>
<dbReference type="InterPro" id="IPR011074">
    <property type="entry name" value="CRAL/TRIO_N_dom"/>
</dbReference>
<keyword evidence="12 16" id="KW-0445">Lipid transport</keyword>
<proteinExistence type="inferred from homology"/>
<dbReference type="SUPFAM" id="SSF52087">
    <property type="entry name" value="CRAL/TRIO domain"/>
    <property type="match status" value="1"/>
</dbReference>
<evidence type="ECO:0000313" key="19">
    <source>
        <dbReference type="Proteomes" id="UP000292447"/>
    </source>
</evidence>
<dbReference type="GO" id="GO:0046872">
    <property type="term" value="F:metal ion binding"/>
    <property type="evidence" value="ECO:0007669"/>
    <property type="project" value="UniProtKB-KW"/>
</dbReference>
<comment type="cofactor">
    <cofactor evidence="1">
        <name>heme b</name>
        <dbReference type="ChEBI" id="CHEBI:60344"/>
    </cofactor>
</comment>
<dbReference type="Gene3D" id="3.40.525.10">
    <property type="entry name" value="CRAL-TRIO lipid binding domain"/>
    <property type="match status" value="1"/>
</dbReference>
<dbReference type="GO" id="GO:0043001">
    <property type="term" value="P:Golgi to plasma membrane protein transport"/>
    <property type="evidence" value="ECO:0007669"/>
    <property type="project" value="TreeGrafter"/>
</dbReference>
<dbReference type="InterPro" id="IPR001251">
    <property type="entry name" value="CRAL-TRIO_dom"/>
</dbReference>
<comment type="function">
    <text evidence="15">Non-classical phosphatidylinositol (PtdIns) transfer protein (PITP), which exhibits PtdIns-binding/transfer activity in the absence of detectable PtdCho-binding/transfer activity. Regulates PtdIns(4,5)P2 homeostasis at the plasma membrane. Heme-binding protein that may play a role in organic oxidant-induced stress responses.</text>
</comment>
<dbReference type="PANTHER" id="PTHR47669:SF1">
    <property type="entry name" value="PHOSPHATIDYLINOSITOL TRANSFER PROTEIN SFH5"/>
    <property type="match status" value="1"/>
</dbReference>
<evidence type="ECO:0000256" key="10">
    <source>
        <dbReference type="ARBA" id="ARBA00022848"/>
    </source>
</evidence>
<dbReference type="Pfam" id="PF00650">
    <property type="entry name" value="CRAL_TRIO"/>
    <property type="match status" value="1"/>
</dbReference>
<evidence type="ECO:0000256" key="16">
    <source>
        <dbReference type="RuleBase" id="RU367059"/>
    </source>
</evidence>